<dbReference type="SUPFAM" id="SSF53795">
    <property type="entry name" value="PEP carboxykinase-like"/>
    <property type="match status" value="1"/>
</dbReference>
<dbReference type="Pfam" id="PF07475">
    <property type="entry name" value="Hpr_kinase_C"/>
    <property type="match status" value="1"/>
</dbReference>
<evidence type="ECO:0000313" key="3">
    <source>
        <dbReference type="Proteomes" id="UP000193778"/>
    </source>
</evidence>
<evidence type="ECO:0000313" key="2">
    <source>
        <dbReference type="EMBL" id="SLN74536.1"/>
    </source>
</evidence>
<gene>
    <name evidence="2" type="primary">hprK</name>
    <name evidence="2" type="ORF">RUM8411_04039</name>
</gene>
<dbReference type="RefSeq" id="WP_085824482.1">
    <property type="nucleotide sequence ID" value="NZ_FWFP01000014.1"/>
</dbReference>
<reference evidence="3" key="1">
    <citation type="submission" date="2017-03" db="EMBL/GenBank/DDBJ databases">
        <authorList>
            <person name="Rodrigo-Torres L."/>
            <person name="Arahal R.D."/>
            <person name="Lucena T."/>
        </authorList>
    </citation>
    <scope>NUCLEOTIDE SEQUENCE [LARGE SCALE GENOMIC DNA]</scope>
    <source>
        <strain evidence="3">CECT 8411</strain>
    </source>
</reference>
<name>A0A1X7AAT2_9RHOB</name>
<dbReference type="PANTHER" id="PTHR30305:SF1">
    <property type="entry name" value="HPR KINASE_PHOSPHORYLASE"/>
    <property type="match status" value="1"/>
</dbReference>
<keyword evidence="3" id="KW-1185">Reference proteome</keyword>
<dbReference type="GO" id="GO:0006109">
    <property type="term" value="P:regulation of carbohydrate metabolic process"/>
    <property type="evidence" value="ECO:0007669"/>
    <property type="project" value="InterPro"/>
</dbReference>
<protein>
    <submittedName>
        <fullName evidence="2">HPr kinase/phosphorylase</fullName>
        <ecNumber evidence="2">2.7.11.-</ecNumber>
    </submittedName>
</protein>
<keyword evidence="2" id="KW-0418">Kinase</keyword>
<evidence type="ECO:0000259" key="1">
    <source>
        <dbReference type="Pfam" id="PF07475"/>
    </source>
</evidence>
<dbReference type="CDD" id="cd01918">
    <property type="entry name" value="HprK_C"/>
    <property type="match status" value="1"/>
</dbReference>
<dbReference type="EC" id="2.7.11.-" evidence="2"/>
<accession>A0A1X7AAT2</accession>
<dbReference type="PANTHER" id="PTHR30305">
    <property type="entry name" value="PROTEIN YJDM-RELATED"/>
    <property type="match status" value="1"/>
</dbReference>
<dbReference type="GO" id="GO:0005524">
    <property type="term" value="F:ATP binding"/>
    <property type="evidence" value="ECO:0007669"/>
    <property type="project" value="InterPro"/>
</dbReference>
<dbReference type="OrthoDB" id="8326226at2"/>
<dbReference type="GO" id="GO:0000155">
    <property type="term" value="F:phosphorelay sensor kinase activity"/>
    <property type="evidence" value="ECO:0007669"/>
    <property type="project" value="InterPro"/>
</dbReference>
<dbReference type="InterPro" id="IPR011104">
    <property type="entry name" value="Hpr_kin/Pase_C"/>
</dbReference>
<dbReference type="Proteomes" id="UP000193778">
    <property type="component" value="Unassembled WGS sequence"/>
</dbReference>
<sequence>MSGQTLLDFQDKDHAIVHATCVAVGGCGALIVGRSGVGKSGLALQMIAAGAILVADDRVELRMVDGQVLADAPESIRGLIEARGIGLVRAQPAGATEVTYVVDLDQTEQARLPDPVTIQLLRQTVPLLRAAAIPNLPAALLQLLKMGRVDPDWLGT</sequence>
<dbReference type="InterPro" id="IPR027417">
    <property type="entry name" value="P-loop_NTPase"/>
</dbReference>
<dbReference type="EMBL" id="FWFP01000014">
    <property type="protein sequence ID" value="SLN74536.1"/>
    <property type="molecule type" value="Genomic_DNA"/>
</dbReference>
<dbReference type="AlphaFoldDB" id="A0A1X7AAT2"/>
<organism evidence="2 3">
    <name type="scientific">Ruegeria meonggei</name>
    <dbReference type="NCBI Taxonomy" id="1446476"/>
    <lineage>
        <taxon>Bacteria</taxon>
        <taxon>Pseudomonadati</taxon>
        <taxon>Pseudomonadota</taxon>
        <taxon>Alphaproteobacteria</taxon>
        <taxon>Rhodobacterales</taxon>
        <taxon>Roseobacteraceae</taxon>
        <taxon>Ruegeria</taxon>
    </lineage>
</organism>
<proteinExistence type="predicted"/>
<dbReference type="Gene3D" id="3.40.50.300">
    <property type="entry name" value="P-loop containing nucleotide triphosphate hydrolases"/>
    <property type="match status" value="1"/>
</dbReference>
<keyword evidence="2" id="KW-0808">Transferase</keyword>
<feature type="domain" description="HPr kinase/phosphorylase C-terminal" evidence="1">
    <location>
        <begin position="15"/>
        <end position="90"/>
    </location>
</feature>